<sequence length="259" mass="29382">MIVPAPSYAEYIQVPELLELQKLRTPVVRAELTFIVVHQVYELWFKLVLVELRIAIAALDKGATLDALRALRRAHDIENLMLGQAVLIERMDPCDFAMIRESLGSSSAAESTQFALIESLSTGQPGKGIGALEERDLWSALCECVRRTGLAMPLDASEHSARRRDDSLYEIYIGKEKTGEPRRDYEVLKDLCEAMLDHDQAFALWRQRHALMVYRQIGDHMGTGGTSGVSYLERRAGRKFFPDIWRVRNRLGRTADTVY</sequence>
<dbReference type="SUPFAM" id="SSF140959">
    <property type="entry name" value="Indolic compounds 2,3-dioxygenase-like"/>
    <property type="match status" value="1"/>
</dbReference>
<dbReference type="EMBL" id="QQAH01000017">
    <property type="protein sequence ID" value="RDD80429.1"/>
    <property type="molecule type" value="Genomic_DNA"/>
</dbReference>
<dbReference type="GO" id="GO:0046872">
    <property type="term" value="F:metal ion binding"/>
    <property type="evidence" value="ECO:0007669"/>
    <property type="project" value="InterPro"/>
</dbReference>
<dbReference type="RefSeq" id="WP_114846814.1">
    <property type="nucleotide sequence ID" value="NZ_JBHSPE010000021.1"/>
</dbReference>
<dbReference type="Proteomes" id="UP000253782">
    <property type="component" value="Unassembled WGS sequence"/>
</dbReference>
<dbReference type="PANTHER" id="PTHR10138:SF0">
    <property type="entry name" value="TRYPTOPHAN 2,3-DIOXYGENASE"/>
    <property type="match status" value="1"/>
</dbReference>
<dbReference type="GO" id="GO:0019441">
    <property type="term" value="P:L-tryptophan catabolic process to kynurenine"/>
    <property type="evidence" value="ECO:0007669"/>
    <property type="project" value="InterPro"/>
</dbReference>
<keyword evidence="2" id="KW-1185">Reference proteome</keyword>
<dbReference type="OrthoDB" id="9776847at2"/>
<dbReference type="Pfam" id="PF03301">
    <property type="entry name" value="Trp_dioxygenase"/>
    <property type="match status" value="2"/>
</dbReference>
<dbReference type="InterPro" id="IPR037217">
    <property type="entry name" value="Trp/Indoleamine_2_3_dOase-like"/>
</dbReference>
<evidence type="ECO:0000313" key="1">
    <source>
        <dbReference type="EMBL" id="RDD80429.1"/>
    </source>
</evidence>
<comment type="caution">
    <text evidence="1">The sequence shown here is derived from an EMBL/GenBank/DDBJ whole genome shotgun (WGS) entry which is preliminary data.</text>
</comment>
<organism evidence="1 2">
    <name type="scientific">Dyella tabacisoli</name>
    <dbReference type="NCBI Taxonomy" id="2282381"/>
    <lineage>
        <taxon>Bacteria</taxon>
        <taxon>Pseudomonadati</taxon>
        <taxon>Pseudomonadota</taxon>
        <taxon>Gammaproteobacteria</taxon>
        <taxon>Lysobacterales</taxon>
        <taxon>Rhodanobacteraceae</taxon>
        <taxon>Dyella</taxon>
    </lineage>
</organism>
<reference evidence="1 2" key="1">
    <citation type="submission" date="2018-07" db="EMBL/GenBank/DDBJ databases">
        <title>Dyella tabacisoli L4-6T, whole genome shotgun sequence.</title>
        <authorList>
            <person name="Zhou X.-K."/>
            <person name="Li W.-J."/>
            <person name="Duan Y.-Q."/>
        </authorList>
    </citation>
    <scope>NUCLEOTIDE SEQUENCE [LARGE SCALE GENOMIC DNA]</scope>
    <source>
        <strain evidence="1 2">L4-6</strain>
    </source>
</reference>
<dbReference type="PANTHER" id="PTHR10138">
    <property type="entry name" value="TRYPTOPHAN 2,3-DIOXYGENASE"/>
    <property type="match status" value="1"/>
</dbReference>
<gene>
    <name evidence="1" type="ORF">DVJ77_17490</name>
</gene>
<proteinExistence type="predicted"/>
<dbReference type="GO" id="GO:0019442">
    <property type="term" value="P:L-tryptophan catabolic process to acetyl-CoA"/>
    <property type="evidence" value="ECO:0007669"/>
    <property type="project" value="TreeGrafter"/>
</dbReference>
<dbReference type="GO" id="GO:0004833">
    <property type="term" value="F:L-tryptophan 2,3-dioxygenase activity"/>
    <property type="evidence" value="ECO:0007669"/>
    <property type="project" value="InterPro"/>
</dbReference>
<accession>A0A369UQ27</accession>
<dbReference type="Gene3D" id="1.20.58.480">
    <property type="match status" value="1"/>
</dbReference>
<name>A0A369UQ27_9GAMM</name>
<evidence type="ECO:0000313" key="2">
    <source>
        <dbReference type="Proteomes" id="UP000253782"/>
    </source>
</evidence>
<evidence type="ECO:0008006" key="3">
    <source>
        <dbReference type="Google" id="ProtNLM"/>
    </source>
</evidence>
<dbReference type="InterPro" id="IPR004981">
    <property type="entry name" value="Trp_2_3_dOase"/>
</dbReference>
<dbReference type="GO" id="GO:0020037">
    <property type="term" value="F:heme binding"/>
    <property type="evidence" value="ECO:0007669"/>
    <property type="project" value="InterPro"/>
</dbReference>
<dbReference type="AlphaFoldDB" id="A0A369UQ27"/>
<protein>
    <recommendedName>
        <fullName evidence="3">Tryptophan 2,3-dioxygenase</fullName>
    </recommendedName>
</protein>